<keyword evidence="1" id="KW-0472">Membrane</keyword>
<feature type="transmembrane region" description="Helical" evidence="1">
    <location>
        <begin position="179"/>
        <end position="196"/>
    </location>
</feature>
<organism evidence="4 5">
    <name type="scientific">Polaribacter batillariae</name>
    <dbReference type="NCBI Taxonomy" id="2808900"/>
    <lineage>
        <taxon>Bacteria</taxon>
        <taxon>Pseudomonadati</taxon>
        <taxon>Bacteroidota</taxon>
        <taxon>Flavobacteriia</taxon>
        <taxon>Flavobacteriales</taxon>
        <taxon>Flavobacteriaceae</taxon>
    </lineage>
</organism>
<keyword evidence="4" id="KW-0645">Protease</keyword>
<keyword evidence="4" id="KW-0378">Hydrolase</keyword>
<feature type="domain" description="CAAX prenyl protease 2/Lysostaphin resistance protein A-like" evidence="2">
    <location>
        <begin position="118"/>
        <end position="214"/>
    </location>
</feature>
<dbReference type="PANTHER" id="PTHR39430:SF1">
    <property type="entry name" value="PROTEASE"/>
    <property type="match status" value="1"/>
</dbReference>
<feature type="transmembrane region" description="Helical" evidence="1">
    <location>
        <begin position="20"/>
        <end position="53"/>
    </location>
</feature>
<dbReference type="EMBL" id="CP071795">
    <property type="protein sequence ID" value="QTD37146.1"/>
    <property type="molecule type" value="Genomic_DNA"/>
</dbReference>
<feature type="domain" description="DUF1468" evidence="3">
    <location>
        <begin position="11"/>
        <end position="92"/>
    </location>
</feature>
<feature type="transmembrane region" description="Helical" evidence="1">
    <location>
        <begin position="73"/>
        <end position="91"/>
    </location>
</feature>
<sequence>MSTQKSTKEKIKFLLRTNKFLIVLIITVLIGLGIIGQLGFFIAIALMLTVHLLRKTNLSELGLCKPKSWTKILFLSLTLTIIILGIFNYLLNPLLFELFPPESKDLSRYDALRGNIPMLLIALMISWITAAFAEEIIWRGYILKNIAKLLGDKNYSWIISLIITSSLFGLLHFVQGPIGIIQTGIVGLIFGLIFIVNGKNNLWMNILIHGIIDTISMIAIYFGMV</sequence>
<evidence type="ECO:0000256" key="1">
    <source>
        <dbReference type="SAM" id="Phobius"/>
    </source>
</evidence>
<gene>
    <name evidence="4" type="ORF">JL193_13660</name>
</gene>
<evidence type="ECO:0000313" key="4">
    <source>
        <dbReference type="EMBL" id="QTD37146.1"/>
    </source>
</evidence>
<dbReference type="RefSeq" id="WP_207971321.1">
    <property type="nucleotide sequence ID" value="NZ_CP071795.1"/>
</dbReference>
<evidence type="ECO:0000259" key="3">
    <source>
        <dbReference type="Pfam" id="PF07331"/>
    </source>
</evidence>
<feature type="transmembrane region" description="Helical" evidence="1">
    <location>
        <begin position="154"/>
        <end position="173"/>
    </location>
</feature>
<dbReference type="InterPro" id="IPR009936">
    <property type="entry name" value="DUF1468"/>
</dbReference>
<dbReference type="GO" id="GO:0008237">
    <property type="term" value="F:metallopeptidase activity"/>
    <property type="evidence" value="ECO:0007669"/>
    <property type="project" value="UniProtKB-KW"/>
</dbReference>
<protein>
    <submittedName>
        <fullName evidence="4">CPBP family intramembrane metalloprotease</fullName>
    </submittedName>
</protein>
<dbReference type="Proteomes" id="UP000663935">
    <property type="component" value="Chromosome"/>
</dbReference>
<keyword evidence="1" id="KW-1133">Transmembrane helix</keyword>
<evidence type="ECO:0000259" key="2">
    <source>
        <dbReference type="Pfam" id="PF02517"/>
    </source>
</evidence>
<evidence type="ECO:0000313" key="5">
    <source>
        <dbReference type="Proteomes" id="UP000663935"/>
    </source>
</evidence>
<reference evidence="4 5" key="1">
    <citation type="submission" date="2021-03" db="EMBL/GenBank/DDBJ databases">
        <title>Complete genome of Polaribacter_sp.G4M1.</title>
        <authorList>
            <person name="Jeong S.W."/>
            <person name="Bae J.W."/>
        </authorList>
    </citation>
    <scope>NUCLEOTIDE SEQUENCE [LARGE SCALE GENOMIC DNA]</scope>
    <source>
        <strain evidence="4 5">G4M1</strain>
    </source>
</reference>
<dbReference type="PANTHER" id="PTHR39430">
    <property type="entry name" value="MEMBRANE-ASSOCIATED PROTEASE-RELATED"/>
    <property type="match status" value="1"/>
</dbReference>
<keyword evidence="5" id="KW-1185">Reference proteome</keyword>
<name>A0ABX7SUB6_9FLAO</name>
<accession>A0ABX7SUB6</accession>
<keyword evidence="4" id="KW-0482">Metalloprotease</keyword>
<feature type="transmembrane region" description="Helical" evidence="1">
    <location>
        <begin position="203"/>
        <end position="224"/>
    </location>
</feature>
<keyword evidence="1" id="KW-0812">Transmembrane</keyword>
<feature type="transmembrane region" description="Helical" evidence="1">
    <location>
        <begin position="111"/>
        <end position="133"/>
    </location>
</feature>
<dbReference type="Pfam" id="PF07331">
    <property type="entry name" value="TctB"/>
    <property type="match status" value="1"/>
</dbReference>
<dbReference type="InterPro" id="IPR003675">
    <property type="entry name" value="Rce1/LyrA-like_dom"/>
</dbReference>
<proteinExistence type="predicted"/>
<dbReference type="Pfam" id="PF02517">
    <property type="entry name" value="Rce1-like"/>
    <property type="match status" value="1"/>
</dbReference>